<accession>A0A8H4QIA9</accession>
<protein>
    <recommendedName>
        <fullName evidence="4">F-box domain-containing protein</fullName>
    </recommendedName>
</protein>
<dbReference type="EMBL" id="JAACJL010000057">
    <property type="protein sequence ID" value="KAF4611614.1"/>
    <property type="molecule type" value="Genomic_DNA"/>
</dbReference>
<dbReference type="AlphaFoldDB" id="A0A8H4QIA9"/>
<feature type="coiled-coil region" evidence="1">
    <location>
        <begin position="42"/>
        <end position="73"/>
    </location>
</feature>
<dbReference type="Proteomes" id="UP000521872">
    <property type="component" value="Unassembled WGS sequence"/>
</dbReference>
<evidence type="ECO:0000256" key="1">
    <source>
        <dbReference type="SAM" id="Coils"/>
    </source>
</evidence>
<keyword evidence="1" id="KW-0175">Coiled coil</keyword>
<comment type="caution">
    <text evidence="2">The sequence shown here is derived from an EMBL/GenBank/DDBJ whole genome shotgun (WGS) entry which is preliminary data.</text>
</comment>
<proteinExistence type="predicted"/>
<evidence type="ECO:0000313" key="3">
    <source>
        <dbReference type="Proteomes" id="UP000521872"/>
    </source>
</evidence>
<reference evidence="2 3" key="1">
    <citation type="submission" date="2019-12" db="EMBL/GenBank/DDBJ databases">
        <authorList>
            <person name="Floudas D."/>
            <person name="Bentzer J."/>
            <person name="Ahren D."/>
            <person name="Johansson T."/>
            <person name="Persson P."/>
            <person name="Tunlid A."/>
        </authorList>
    </citation>
    <scope>NUCLEOTIDE SEQUENCE [LARGE SCALE GENOMIC DNA]</scope>
    <source>
        <strain evidence="2 3">CBS 102.39</strain>
    </source>
</reference>
<sequence length="573" mass="65357">MAPKTKKCLKCNNCDAIHTSILNDSVSSCPSGIQQCAACLTVDKLKSEVEETIQRLKELLQNLRHAKTQMNQRHSAIFKKLPAEILYSVFESYVSADPALPRDGFGTFDESCRRKKMARPTVLSQICSQWRQVALATPRIWTTVVLVWDVSAEEEIDCVREWISRTRGFPLDIFIDTSWESLRRSDDWPCPFDAVRPSFFHLLQAIASTSAQWRYFTAHAPYCVLEYLGQHVKNLGLLEELNINRLFSSEVSPHRFWAGSQPAPKSVHLLECSECSPNKMNVQWNAVTTIWVARITTEECLTLLSSARELITCTIEEIRREDREERSWHINRPAIKHAKIQNFTYIEASWLYIFYRLKLPSLKSFTCMWDMWESFEESQDHDLFLGSMPNMNVLNISHISNLNAKTLQSALSKVPRTVAQLFLACDYYGGRESDPRPEILRVFNQATVTTGSDADTDANTDGGLSVVLPNLTSLEIRTDATKFPWKDVPKCFALPIEDNSAANQNAHRRRRRPLSRFRVTDPSMDKKAQVLIPADVLKELLVLQHNGAEIIFQREDGDDLLARSIVDAGLDKD</sequence>
<gene>
    <name evidence="2" type="ORF">D9613_004511</name>
</gene>
<evidence type="ECO:0000313" key="2">
    <source>
        <dbReference type="EMBL" id="KAF4611614.1"/>
    </source>
</evidence>
<name>A0A8H4QIA9_9AGAR</name>
<organism evidence="2 3">
    <name type="scientific">Agrocybe pediades</name>
    <dbReference type="NCBI Taxonomy" id="84607"/>
    <lineage>
        <taxon>Eukaryota</taxon>
        <taxon>Fungi</taxon>
        <taxon>Dikarya</taxon>
        <taxon>Basidiomycota</taxon>
        <taxon>Agaricomycotina</taxon>
        <taxon>Agaricomycetes</taxon>
        <taxon>Agaricomycetidae</taxon>
        <taxon>Agaricales</taxon>
        <taxon>Agaricineae</taxon>
        <taxon>Strophariaceae</taxon>
        <taxon>Agrocybe</taxon>
    </lineage>
</organism>
<keyword evidence="3" id="KW-1185">Reference proteome</keyword>
<evidence type="ECO:0008006" key="4">
    <source>
        <dbReference type="Google" id="ProtNLM"/>
    </source>
</evidence>